<evidence type="ECO:0000313" key="3">
    <source>
        <dbReference type="EMBL" id="KAK1887752.1"/>
    </source>
</evidence>
<feature type="compositionally biased region" description="Basic residues" evidence="2">
    <location>
        <begin position="419"/>
        <end position="430"/>
    </location>
</feature>
<sequence length="430" mass="48293">MQVEEVNTNSILSPSPGSDDEDSAGPMAAMMNMHSLRSIGTLSDEETNGGISRGSCKNLKNYDSSTSTASNQRKGDDLAMLIKELDKEREENAELLQMWERQRSDMALLQVSLDKEKSSKAKVKIALQSEKLARIDLQEAFDKEKSITASLEKALAEERSSTASLGEALAEERSLTASFEKALAKEESATSALGKELLRKREDKAALYKSLQKRKVIISDFQATLAEEQSNSAKVQLKVETLASELKSCRKAKEQLKKNLARSERKLQEQVEANKKLVQEKDDGIGKFQDRVIELQKRHLNENASKLKIQTLQHDVSAKDRQLISLQAKVNQMSVDLIEEKDRNLRLQIDVAEAQTLHKRAEEESMQMTKENLGHGKVLVGQVHTLGEIIRAKDELLALKDQIINQLKSSTSQPIRETSRRKHRLTHQRA</sequence>
<proteinExistence type="predicted"/>
<dbReference type="EMBL" id="JASDAP010000018">
    <property type="protein sequence ID" value="KAK1887752.1"/>
    <property type="molecule type" value="Genomic_DNA"/>
</dbReference>
<evidence type="ECO:0000256" key="1">
    <source>
        <dbReference type="SAM" id="Coils"/>
    </source>
</evidence>
<feature type="compositionally biased region" description="Polar residues" evidence="2">
    <location>
        <begin position="1"/>
        <end position="16"/>
    </location>
</feature>
<evidence type="ECO:0000313" key="4">
    <source>
        <dbReference type="Proteomes" id="UP001228049"/>
    </source>
</evidence>
<dbReference type="AlphaFoldDB" id="A0AAD9F3T5"/>
<keyword evidence="4" id="KW-1185">Reference proteome</keyword>
<feature type="compositionally biased region" description="Polar residues" evidence="2">
    <location>
        <begin position="61"/>
        <end position="72"/>
    </location>
</feature>
<accession>A0AAD9F3T5</accession>
<protein>
    <submittedName>
        <fullName evidence="3">Sodium leak channel non-selective protein</fullName>
    </submittedName>
</protein>
<dbReference type="Proteomes" id="UP001228049">
    <property type="component" value="Unassembled WGS sequence"/>
</dbReference>
<name>A0AAD9F3T5_DISEL</name>
<feature type="coiled-coil region" evidence="1">
    <location>
        <begin position="239"/>
        <end position="280"/>
    </location>
</feature>
<feature type="coiled-coil region" evidence="1">
    <location>
        <begin position="335"/>
        <end position="371"/>
    </location>
</feature>
<feature type="region of interest" description="Disordered" evidence="2">
    <location>
        <begin position="409"/>
        <end position="430"/>
    </location>
</feature>
<gene>
    <name evidence="3" type="ORF">KUDE01_028539</name>
</gene>
<comment type="caution">
    <text evidence="3">The sequence shown here is derived from an EMBL/GenBank/DDBJ whole genome shotgun (WGS) entry which is preliminary data.</text>
</comment>
<organism evidence="3 4">
    <name type="scientific">Dissostichus eleginoides</name>
    <name type="common">Patagonian toothfish</name>
    <name type="synonym">Dissostichus amissus</name>
    <dbReference type="NCBI Taxonomy" id="100907"/>
    <lineage>
        <taxon>Eukaryota</taxon>
        <taxon>Metazoa</taxon>
        <taxon>Chordata</taxon>
        <taxon>Craniata</taxon>
        <taxon>Vertebrata</taxon>
        <taxon>Euteleostomi</taxon>
        <taxon>Actinopterygii</taxon>
        <taxon>Neopterygii</taxon>
        <taxon>Teleostei</taxon>
        <taxon>Neoteleostei</taxon>
        <taxon>Acanthomorphata</taxon>
        <taxon>Eupercaria</taxon>
        <taxon>Perciformes</taxon>
        <taxon>Notothenioidei</taxon>
        <taxon>Nototheniidae</taxon>
        <taxon>Dissostichus</taxon>
    </lineage>
</organism>
<keyword evidence="1" id="KW-0175">Coiled coil</keyword>
<feature type="region of interest" description="Disordered" evidence="2">
    <location>
        <begin position="1"/>
        <end position="75"/>
    </location>
</feature>
<reference evidence="3" key="1">
    <citation type="submission" date="2023-04" db="EMBL/GenBank/DDBJ databases">
        <title>Chromosome-level genome of Chaenocephalus aceratus.</title>
        <authorList>
            <person name="Park H."/>
        </authorList>
    </citation>
    <scope>NUCLEOTIDE SEQUENCE</scope>
    <source>
        <strain evidence="3">DE</strain>
        <tissue evidence="3">Muscle</tissue>
    </source>
</reference>
<evidence type="ECO:0000256" key="2">
    <source>
        <dbReference type="SAM" id="MobiDB-lite"/>
    </source>
</evidence>